<feature type="region of interest" description="Disordered" evidence="1">
    <location>
        <begin position="34"/>
        <end position="67"/>
    </location>
</feature>
<dbReference type="Proteomes" id="UP000239735">
    <property type="component" value="Unassembled WGS sequence"/>
</dbReference>
<name>A0A2N9LCP8_9BACT</name>
<sequence>MKEKLKSRRSTGTGAAFALLLCLPLAALAAARQNAPAAPQTPPATSAPVPAPSSPASPSKGNQTAKPFTHITPEQAQQLFALVDELLKFSSQDTGLPIKSSVKRQMTTRAAVESYLDEKFNEDESAKRLERDEIVLKKFGLLDRDFDLKPFLLELLKEQIEAYYDSKTKTVNLLDWVDPDEQKPVMAHELTHALQDQHSNLEKWDDQTPDDVSTDATGDEDHLAKDEMDTARDAVAEGQATAVMFDYVLKPLGKSLVKDPEVLDIVKSQMNSSADSPVMARAPLLLSESLLFPYREGLSFEQDVWMDQGQAAAFAGTLDRPPSSSWEIINPRMYEEKRMPAIPLLPDIHPVVDSLYRPYDIGQIGELDVHIITELFGGDASARDLTPAWDGGLYWAGQLRSATTPAEQDTTKSLGLFYLSIWKSADSAQTFAKLYARNLSRKYSSVQKVSQSDAAPSGSGSTEEVYSTDEGPVVLTIRGKMVFVAESFPLPMARKLTSLILDAQGSGALRITSAPLHETPLGPLVADPSAKLAMNPAAAGAAKSVPSSGIGGPLSGDLVSFFGDCGVMKAAVDAEKRAARREFALRRSLP</sequence>
<evidence type="ECO:0000313" key="3">
    <source>
        <dbReference type="EMBL" id="SPE21021.1"/>
    </source>
</evidence>
<proteinExistence type="predicted"/>
<reference evidence="4" key="1">
    <citation type="submission" date="2018-02" db="EMBL/GenBank/DDBJ databases">
        <authorList>
            <person name="Hausmann B."/>
        </authorList>
    </citation>
    <scope>NUCLEOTIDE SEQUENCE [LARGE SCALE GENOMIC DNA]</scope>
    <source>
        <strain evidence="4">Peat soil MAG SbA5</strain>
    </source>
</reference>
<dbReference type="OrthoDB" id="263516at2"/>
<accession>A0A2N9LCP8</accession>
<dbReference type="EMBL" id="OKRB01000086">
    <property type="protein sequence ID" value="SPE21021.1"/>
    <property type="molecule type" value="Genomic_DNA"/>
</dbReference>
<feature type="signal peptide" evidence="2">
    <location>
        <begin position="1"/>
        <end position="29"/>
    </location>
</feature>
<evidence type="ECO:0000313" key="4">
    <source>
        <dbReference type="Proteomes" id="UP000239735"/>
    </source>
</evidence>
<evidence type="ECO:0008006" key="5">
    <source>
        <dbReference type="Google" id="ProtNLM"/>
    </source>
</evidence>
<feature type="region of interest" description="Disordered" evidence="1">
    <location>
        <begin position="200"/>
        <end position="219"/>
    </location>
</feature>
<dbReference type="AlphaFoldDB" id="A0A2N9LCP8"/>
<evidence type="ECO:0000256" key="2">
    <source>
        <dbReference type="SAM" id="SignalP"/>
    </source>
</evidence>
<gene>
    <name evidence="3" type="ORF">SBA5_30228</name>
</gene>
<organism evidence="3 4">
    <name type="scientific">Candidatus Sulfuritelmatomonas gaucii</name>
    <dbReference type="NCBI Taxonomy" id="2043161"/>
    <lineage>
        <taxon>Bacteria</taxon>
        <taxon>Pseudomonadati</taxon>
        <taxon>Acidobacteriota</taxon>
        <taxon>Terriglobia</taxon>
        <taxon>Terriglobales</taxon>
        <taxon>Acidobacteriaceae</taxon>
        <taxon>Candidatus Sulfuritelmatomonas</taxon>
    </lineage>
</organism>
<evidence type="ECO:0000256" key="1">
    <source>
        <dbReference type="SAM" id="MobiDB-lite"/>
    </source>
</evidence>
<keyword evidence="2" id="KW-0732">Signal</keyword>
<feature type="chain" id="PRO_5014737871" description="DUF4157 domain-containing protein" evidence="2">
    <location>
        <begin position="30"/>
        <end position="590"/>
    </location>
</feature>
<feature type="compositionally biased region" description="Low complexity" evidence="1">
    <location>
        <begin position="34"/>
        <end position="48"/>
    </location>
</feature>
<protein>
    <recommendedName>
        <fullName evidence="5">DUF4157 domain-containing protein</fullName>
    </recommendedName>
</protein>